<reference evidence="2 3" key="1">
    <citation type="submission" date="2016-07" db="EMBL/GenBank/DDBJ databases">
        <title>Pervasive Adenine N6-methylation of Active Genes in Fungi.</title>
        <authorList>
            <consortium name="DOE Joint Genome Institute"/>
            <person name="Mondo S.J."/>
            <person name="Dannebaum R.O."/>
            <person name="Kuo R.C."/>
            <person name="Labutti K."/>
            <person name="Haridas S."/>
            <person name="Kuo A."/>
            <person name="Salamov A."/>
            <person name="Ahrendt S.R."/>
            <person name="Lipzen A."/>
            <person name="Sullivan W."/>
            <person name="Andreopoulos W.B."/>
            <person name="Clum A."/>
            <person name="Lindquist E."/>
            <person name="Daum C."/>
            <person name="Ramamoorthy G.K."/>
            <person name="Gryganskyi A."/>
            <person name="Culley D."/>
            <person name="Magnuson J.K."/>
            <person name="James T.Y."/>
            <person name="O'Malley M.A."/>
            <person name="Stajich J.E."/>
            <person name="Spatafora J.W."/>
            <person name="Visel A."/>
            <person name="Grigoriev I.V."/>
        </authorList>
    </citation>
    <scope>NUCLEOTIDE SEQUENCE [LARGE SCALE GENOMIC DNA]</scope>
    <source>
        <strain evidence="2 3">62-1032</strain>
    </source>
</reference>
<name>A0A1Y2FHT3_9BASI</name>
<proteinExistence type="predicted"/>
<sequence>MGPLDVRRRSTHPRRSRCDHLLQTPQFQEGFDGERSCGGRPTPPAFGTFSSWVDKEGINSSAGTSALFLVQRCIIIDKSSPWTGRVFSLGRLGDRARPPRPIFSRSHRSTERRRVLKRDRLRDSAQSSPPCSSNRLGEAYQPQLQSPRSRRPCSLRLDWARLCL</sequence>
<comment type="caution">
    <text evidence="2">The sequence shown here is derived from an EMBL/GenBank/DDBJ whole genome shotgun (WGS) entry which is preliminary data.</text>
</comment>
<organism evidence="2 3">
    <name type="scientific">Leucosporidium creatinivorum</name>
    <dbReference type="NCBI Taxonomy" id="106004"/>
    <lineage>
        <taxon>Eukaryota</taxon>
        <taxon>Fungi</taxon>
        <taxon>Dikarya</taxon>
        <taxon>Basidiomycota</taxon>
        <taxon>Pucciniomycotina</taxon>
        <taxon>Microbotryomycetes</taxon>
        <taxon>Leucosporidiales</taxon>
        <taxon>Leucosporidium</taxon>
    </lineage>
</organism>
<keyword evidence="3" id="KW-1185">Reference proteome</keyword>
<dbReference type="AlphaFoldDB" id="A0A1Y2FHT3"/>
<accession>A0A1Y2FHT3</accession>
<evidence type="ECO:0000313" key="2">
    <source>
        <dbReference type="EMBL" id="ORY83521.1"/>
    </source>
</evidence>
<feature type="compositionally biased region" description="Polar residues" evidence="1">
    <location>
        <begin position="124"/>
        <end position="135"/>
    </location>
</feature>
<dbReference type="Proteomes" id="UP000193467">
    <property type="component" value="Unassembled WGS sequence"/>
</dbReference>
<dbReference type="InParanoid" id="A0A1Y2FHT3"/>
<evidence type="ECO:0000313" key="3">
    <source>
        <dbReference type="Proteomes" id="UP000193467"/>
    </source>
</evidence>
<protein>
    <submittedName>
        <fullName evidence="2">Uncharacterized protein</fullName>
    </submittedName>
</protein>
<dbReference type="EMBL" id="MCGR01000019">
    <property type="protein sequence ID" value="ORY83521.1"/>
    <property type="molecule type" value="Genomic_DNA"/>
</dbReference>
<gene>
    <name evidence="2" type="ORF">BCR35DRAFT_303376</name>
</gene>
<feature type="compositionally biased region" description="Basic and acidic residues" evidence="1">
    <location>
        <begin position="108"/>
        <end position="123"/>
    </location>
</feature>
<feature type="region of interest" description="Disordered" evidence="1">
    <location>
        <begin position="95"/>
        <end position="149"/>
    </location>
</feature>
<evidence type="ECO:0000256" key="1">
    <source>
        <dbReference type="SAM" id="MobiDB-lite"/>
    </source>
</evidence>